<dbReference type="GO" id="GO:0005829">
    <property type="term" value="C:cytosol"/>
    <property type="evidence" value="ECO:0007669"/>
    <property type="project" value="TreeGrafter"/>
</dbReference>
<comment type="caution">
    <text evidence="2">The sequence shown here is derived from an EMBL/GenBank/DDBJ whole genome shotgun (WGS) entry which is preliminary data.</text>
</comment>
<dbReference type="PANTHER" id="PTHR30344">
    <property type="entry name" value="6-PHOSPHOGLUCONOLACTONASE-RELATED"/>
    <property type="match status" value="1"/>
</dbReference>
<dbReference type="STRING" id="1089455.MOPEL_067_00610"/>
<dbReference type="GO" id="GO:0017057">
    <property type="term" value="F:6-phosphogluconolactonase activity"/>
    <property type="evidence" value="ECO:0007669"/>
    <property type="project" value="TreeGrafter"/>
</dbReference>
<organism evidence="2 3">
    <name type="scientific">Mobilicoccus pelagius NBRC 104925</name>
    <dbReference type="NCBI Taxonomy" id="1089455"/>
    <lineage>
        <taxon>Bacteria</taxon>
        <taxon>Bacillati</taxon>
        <taxon>Actinomycetota</taxon>
        <taxon>Actinomycetes</taxon>
        <taxon>Micrococcales</taxon>
        <taxon>Dermatophilaceae</taxon>
        <taxon>Mobilicoccus</taxon>
    </lineage>
</organism>
<evidence type="ECO:0000313" key="3">
    <source>
        <dbReference type="Proteomes" id="UP000004367"/>
    </source>
</evidence>
<dbReference type="Pfam" id="PF10282">
    <property type="entry name" value="Lactonase"/>
    <property type="match status" value="1"/>
</dbReference>
<dbReference type="Gene3D" id="2.130.10.10">
    <property type="entry name" value="YVTN repeat-like/Quinoprotein amine dehydrogenase"/>
    <property type="match status" value="1"/>
</dbReference>
<reference evidence="2 3" key="1">
    <citation type="submission" date="2012-02" db="EMBL/GenBank/DDBJ databases">
        <title>Whole genome shotgun sequence of Mobilicoccus pelagius NBRC 104925.</title>
        <authorList>
            <person name="Yoshida Y."/>
            <person name="Hosoyama A."/>
            <person name="Tsuchikane K."/>
            <person name="Katsumata H."/>
            <person name="Yamazaki S."/>
            <person name="Fujita N."/>
        </authorList>
    </citation>
    <scope>NUCLEOTIDE SEQUENCE [LARGE SCALE GENOMIC DNA]</scope>
    <source>
        <strain evidence="2 3">NBRC 104925</strain>
    </source>
</reference>
<dbReference type="OrthoDB" id="3725564at2"/>
<dbReference type="eggNOG" id="COG2706">
    <property type="taxonomic scope" value="Bacteria"/>
</dbReference>
<dbReference type="AlphaFoldDB" id="H5UR54"/>
<evidence type="ECO:0000313" key="2">
    <source>
        <dbReference type="EMBL" id="GAB48212.1"/>
    </source>
</evidence>
<dbReference type="EMBL" id="BAFE01000047">
    <property type="protein sequence ID" value="GAB48212.1"/>
    <property type="molecule type" value="Genomic_DNA"/>
</dbReference>
<accession>H5UR54</accession>
<proteinExistence type="inferred from homology"/>
<sequence>MTTLVLVANAGDGTITSLRLDPEKGSLTTLSTSLVGEGCGTLAVDHVQGLVYAATKEPAIVTLRLDAESGELTPVARREVEAPLAYVFLAPGGATLLGASYDGGFAASWHVDQGEVGAEVSRTEYANCHCVVTDASGEHAYVVALGDDLVAQFGVDESGTLTPLDPPTVALPDGCGPRHLEIDGDVAYLVTEYSAEVFRFVVGEHGTLVRDESVRIDDPEAGLGHSVMGADPAEEHLRWGADVHRTGGVLLASERTASTLATVTLGEDGRLGEVVSTIDTETQPRAFGIAPDGRHVVVVGEKSPHAALYRLTADGTPELLDRTDVGETARWVSFV</sequence>
<comment type="similarity">
    <text evidence="1">Belongs to the cycloisomerase 2 family.</text>
</comment>
<dbReference type="SUPFAM" id="SSF51004">
    <property type="entry name" value="C-terminal (heme d1) domain of cytochrome cd1-nitrite reductase"/>
    <property type="match status" value="1"/>
</dbReference>
<evidence type="ECO:0008006" key="4">
    <source>
        <dbReference type="Google" id="ProtNLM"/>
    </source>
</evidence>
<gene>
    <name evidence="2" type="ORF">MOPEL_067_00610</name>
</gene>
<dbReference type="RefSeq" id="WP_009482110.1">
    <property type="nucleotide sequence ID" value="NZ_BAFE01000047.1"/>
</dbReference>
<keyword evidence="3" id="KW-1185">Reference proteome</keyword>
<evidence type="ECO:0000256" key="1">
    <source>
        <dbReference type="ARBA" id="ARBA00005564"/>
    </source>
</evidence>
<dbReference type="InterPro" id="IPR019405">
    <property type="entry name" value="Lactonase_7-beta_prop"/>
</dbReference>
<dbReference type="Proteomes" id="UP000004367">
    <property type="component" value="Unassembled WGS sequence"/>
</dbReference>
<dbReference type="InterPro" id="IPR011048">
    <property type="entry name" value="Haem_d1_sf"/>
</dbReference>
<name>H5UR54_9MICO</name>
<dbReference type="InterPro" id="IPR015943">
    <property type="entry name" value="WD40/YVTN_repeat-like_dom_sf"/>
</dbReference>
<dbReference type="InterPro" id="IPR050282">
    <property type="entry name" value="Cycloisomerase_2"/>
</dbReference>
<protein>
    <recommendedName>
        <fullName evidence="4">6-phosphogluconolactonase</fullName>
    </recommendedName>
</protein>
<dbReference type="PANTHER" id="PTHR30344:SF1">
    <property type="entry name" value="6-PHOSPHOGLUCONOLACTONASE"/>
    <property type="match status" value="1"/>
</dbReference>